<dbReference type="Gene3D" id="2.10.109.10">
    <property type="entry name" value="Umud Fragment, subunit A"/>
    <property type="match status" value="1"/>
</dbReference>
<dbReference type="GO" id="GO:0004252">
    <property type="term" value="F:serine-type endopeptidase activity"/>
    <property type="evidence" value="ECO:0007669"/>
    <property type="project" value="InterPro"/>
</dbReference>
<evidence type="ECO:0000313" key="9">
    <source>
        <dbReference type="EMBL" id="ERL06325.1"/>
    </source>
</evidence>
<dbReference type="CDD" id="cd06530">
    <property type="entry name" value="S26_SPase_I"/>
    <property type="match status" value="1"/>
</dbReference>
<accession>U2TIP8</accession>
<dbReference type="GO" id="GO:0005886">
    <property type="term" value="C:plasma membrane"/>
    <property type="evidence" value="ECO:0007669"/>
    <property type="project" value="UniProtKB-SubCell"/>
</dbReference>
<dbReference type="InterPro" id="IPR036286">
    <property type="entry name" value="LexA/Signal_pep-like_sf"/>
</dbReference>
<keyword evidence="5 6" id="KW-0378">Hydrolase</keyword>
<evidence type="ECO:0000256" key="5">
    <source>
        <dbReference type="ARBA" id="ARBA00022801"/>
    </source>
</evidence>
<comment type="caution">
    <text evidence="9">The sequence shown here is derived from an EMBL/GenBank/DDBJ whole genome shotgun (WGS) entry which is preliminary data.</text>
</comment>
<dbReference type="AlphaFoldDB" id="U2TIP8"/>
<dbReference type="PRINTS" id="PR00727">
    <property type="entry name" value="LEADERPTASE"/>
</dbReference>
<keyword evidence="6" id="KW-0812">Transmembrane</keyword>
<dbReference type="PANTHER" id="PTHR43390:SF1">
    <property type="entry name" value="CHLOROPLAST PROCESSING PEPTIDASE"/>
    <property type="match status" value="1"/>
</dbReference>
<evidence type="ECO:0000256" key="6">
    <source>
        <dbReference type="RuleBase" id="RU362042"/>
    </source>
</evidence>
<evidence type="ECO:0000256" key="1">
    <source>
        <dbReference type="ARBA" id="ARBA00000677"/>
    </source>
</evidence>
<feature type="transmembrane region" description="Helical" evidence="6">
    <location>
        <begin position="32"/>
        <end position="54"/>
    </location>
</feature>
<dbReference type="Proteomes" id="UP000016638">
    <property type="component" value="Unassembled WGS sequence"/>
</dbReference>
<keyword evidence="10" id="KW-1185">Reference proteome</keyword>
<dbReference type="NCBIfam" id="TIGR02227">
    <property type="entry name" value="sigpep_I_bact"/>
    <property type="match status" value="1"/>
</dbReference>
<proteinExistence type="inferred from homology"/>
<name>U2TIP8_9ACTN</name>
<evidence type="ECO:0000256" key="4">
    <source>
        <dbReference type="ARBA" id="ARBA00013208"/>
    </source>
</evidence>
<dbReference type="Pfam" id="PF10502">
    <property type="entry name" value="Peptidase_S26"/>
    <property type="match status" value="1"/>
</dbReference>
<gene>
    <name evidence="9" type="primary">lepB_2</name>
    <name evidence="9" type="ORF">HMPREF1316_1194</name>
</gene>
<feature type="domain" description="Peptidase S26" evidence="8">
    <location>
        <begin position="36"/>
        <end position="174"/>
    </location>
</feature>
<dbReference type="InterPro" id="IPR019758">
    <property type="entry name" value="Pept_S26A_signal_pept_1_CS"/>
</dbReference>
<sequence length="189" mass="20489">MPRHVMDAASPARDATGEADAPAHEPSLVAELVLLVLKVAFVLGFVAMVFVFLFGMVQQPDGSMDPALREGDLIVYYRLQKEYAAGDVIVVDDGGTKELRRVIAVAGDTVDFTSDGLVVNGYHQSEDRIYAETLPFTAGISYPITVGEGQVFVMGDNRTGSKDSRLYGPVDIESGTEGKVMTVVRRRNF</sequence>
<protein>
    <recommendedName>
        <fullName evidence="4 6">Signal peptidase I</fullName>
        <ecNumber evidence="4 6">3.4.21.89</ecNumber>
    </recommendedName>
</protein>
<keyword evidence="6" id="KW-1133">Transmembrane helix</keyword>
<dbReference type="GO" id="GO:0006465">
    <property type="term" value="P:signal peptide processing"/>
    <property type="evidence" value="ECO:0007669"/>
    <property type="project" value="InterPro"/>
</dbReference>
<keyword evidence="6" id="KW-0472">Membrane</keyword>
<evidence type="ECO:0000313" key="10">
    <source>
        <dbReference type="Proteomes" id="UP000016638"/>
    </source>
</evidence>
<keyword evidence="6" id="KW-0645">Protease</keyword>
<organism evidence="9 10">
    <name type="scientific">Olsenella profusa F0195</name>
    <dbReference type="NCBI Taxonomy" id="1125712"/>
    <lineage>
        <taxon>Bacteria</taxon>
        <taxon>Bacillati</taxon>
        <taxon>Actinomycetota</taxon>
        <taxon>Coriobacteriia</taxon>
        <taxon>Coriobacteriales</taxon>
        <taxon>Atopobiaceae</taxon>
        <taxon>Olsenella</taxon>
    </lineage>
</organism>
<dbReference type="PANTHER" id="PTHR43390">
    <property type="entry name" value="SIGNAL PEPTIDASE I"/>
    <property type="match status" value="1"/>
</dbReference>
<comment type="catalytic activity">
    <reaction evidence="1 6">
        <text>Cleavage of hydrophobic, N-terminal signal or leader sequences from secreted and periplasmic proteins.</text>
        <dbReference type="EC" id="3.4.21.89"/>
    </reaction>
</comment>
<evidence type="ECO:0000256" key="3">
    <source>
        <dbReference type="ARBA" id="ARBA00009370"/>
    </source>
</evidence>
<dbReference type="SUPFAM" id="SSF51306">
    <property type="entry name" value="LexA/Signal peptidase"/>
    <property type="match status" value="1"/>
</dbReference>
<dbReference type="InterPro" id="IPR000223">
    <property type="entry name" value="Pept_S26A_signal_pept_1"/>
</dbReference>
<dbReference type="EC" id="3.4.21.89" evidence="4 6"/>
<dbReference type="PATRIC" id="fig|1125712.3.peg.2196"/>
<dbReference type="STRING" id="1125712.HMPREF1316_1194"/>
<evidence type="ECO:0000256" key="7">
    <source>
        <dbReference type="SAM" id="MobiDB-lite"/>
    </source>
</evidence>
<evidence type="ECO:0000256" key="2">
    <source>
        <dbReference type="ARBA" id="ARBA00004401"/>
    </source>
</evidence>
<comment type="similarity">
    <text evidence="3 6">Belongs to the peptidase S26 family.</text>
</comment>
<dbReference type="InterPro" id="IPR019533">
    <property type="entry name" value="Peptidase_S26"/>
</dbReference>
<dbReference type="PROSITE" id="PS00761">
    <property type="entry name" value="SPASE_I_3"/>
    <property type="match status" value="1"/>
</dbReference>
<evidence type="ECO:0000259" key="8">
    <source>
        <dbReference type="Pfam" id="PF10502"/>
    </source>
</evidence>
<reference evidence="9 10" key="1">
    <citation type="submission" date="2013-08" db="EMBL/GenBank/DDBJ databases">
        <authorList>
            <person name="Durkin A.S."/>
            <person name="Haft D.R."/>
            <person name="McCorrison J."/>
            <person name="Torralba M."/>
            <person name="Gillis M."/>
            <person name="Haft D.H."/>
            <person name="Methe B."/>
            <person name="Sutton G."/>
            <person name="Nelson K.E."/>
        </authorList>
    </citation>
    <scope>NUCLEOTIDE SEQUENCE [LARGE SCALE GENOMIC DNA]</scope>
    <source>
        <strain evidence="9 10">F0195</strain>
    </source>
</reference>
<dbReference type="EMBL" id="AWEZ01000067">
    <property type="protein sequence ID" value="ERL06325.1"/>
    <property type="molecule type" value="Genomic_DNA"/>
</dbReference>
<dbReference type="RefSeq" id="WP_021727098.1">
    <property type="nucleotide sequence ID" value="NZ_AWEZ01000067.1"/>
</dbReference>
<dbReference type="eggNOG" id="COG0681">
    <property type="taxonomic scope" value="Bacteria"/>
</dbReference>
<comment type="subcellular location">
    <subcellularLocation>
        <location evidence="2">Cell membrane</location>
        <topology evidence="2">Single-pass type II membrane protein</topology>
    </subcellularLocation>
    <subcellularLocation>
        <location evidence="6">Membrane</location>
        <topology evidence="6">Single-pass type II membrane protein</topology>
    </subcellularLocation>
</comment>
<dbReference type="GO" id="GO:0009003">
    <property type="term" value="F:signal peptidase activity"/>
    <property type="evidence" value="ECO:0007669"/>
    <property type="project" value="UniProtKB-EC"/>
</dbReference>
<feature type="region of interest" description="Disordered" evidence="7">
    <location>
        <begin position="1"/>
        <end position="20"/>
    </location>
</feature>